<dbReference type="Pfam" id="PF05175">
    <property type="entry name" value="MTS"/>
    <property type="match status" value="1"/>
</dbReference>
<feature type="domain" description="DUF7059" evidence="6">
    <location>
        <begin position="14"/>
        <end position="98"/>
    </location>
</feature>
<dbReference type="EMBL" id="JACBZS010000001">
    <property type="protein sequence ID" value="NYI71396.1"/>
    <property type="molecule type" value="Genomic_DNA"/>
</dbReference>
<protein>
    <recommendedName>
        <fullName evidence="9">Methyltransferase small domain-containing protein</fullName>
    </recommendedName>
</protein>
<dbReference type="CDD" id="cd02440">
    <property type="entry name" value="AdoMet_MTases"/>
    <property type="match status" value="1"/>
</dbReference>
<evidence type="ECO:0008006" key="9">
    <source>
        <dbReference type="Google" id="ProtNLM"/>
    </source>
</evidence>
<dbReference type="GO" id="GO:0032259">
    <property type="term" value="P:methylation"/>
    <property type="evidence" value="ECO:0007669"/>
    <property type="project" value="UniProtKB-KW"/>
</dbReference>
<keyword evidence="3" id="KW-0808">Transferase</keyword>
<keyword evidence="8" id="KW-1185">Reference proteome</keyword>
<evidence type="ECO:0000313" key="7">
    <source>
        <dbReference type="EMBL" id="NYI71396.1"/>
    </source>
</evidence>
<dbReference type="GO" id="GO:0008170">
    <property type="term" value="F:N-methyltransferase activity"/>
    <property type="evidence" value="ECO:0007669"/>
    <property type="project" value="UniProtKB-ARBA"/>
</dbReference>
<keyword evidence="4" id="KW-0949">S-adenosyl-L-methionine</keyword>
<organism evidence="7 8">
    <name type="scientific">Naumannella cuiyingiana</name>
    <dbReference type="NCBI Taxonomy" id="1347891"/>
    <lineage>
        <taxon>Bacteria</taxon>
        <taxon>Bacillati</taxon>
        <taxon>Actinomycetota</taxon>
        <taxon>Actinomycetes</taxon>
        <taxon>Propionibacteriales</taxon>
        <taxon>Propionibacteriaceae</taxon>
        <taxon>Naumannella</taxon>
    </lineage>
</organism>
<evidence type="ECO:0000256" key="2">
    <source>
        <dbReference type="ARBA" id="ARBA00022603"/>
    </source>
</evidence>
<reference evidence="7 8" key="1">
    <citation type="submission" date="2020-07" db="EMBL/GenBank/DDBJ databases">
        <title>Sequencing the genomes of 1000 actinobacteria strains.</title>
        <authorList>
            <person name="Klenk H.-P."/>
        </authorList>
    </citation>
    <scope>NUCLEOTIDE SEQUENCE [LARGE SCALE GENOMIC DNA]</scope>
    <source>
        <strain evidence="7 8">DSM 103164</strain>
    </source>
</reference>
<evidence type="ECO:0000256" key="4">
    <source>
        <dbReference type="ARBA" id="ARBA00022691"/>
    </source>
</evidence>
<gene>
    <name evidence="7" type="ORF">GGQ54_001956</name>
</gene>
<feature type="domain" description="Methyltransferase small" evidence="5">
    <location>
        <begin position="140"/>
        <end position="273"/>
    </location>
</feature>
<dbReference type="SUPFAM" id="SSF53335">
    <property type="entry name" value="S-adenosyl-L-methionine-dependent methyltransferases"/>
    <property type="match status" value="1"/>
</dbReference>
<dbReference type="InterPro" id="IPR055487">
    <property type="entry name" value="DUF7059"/>
</dbReference>
<dbReference type="RefSeq" id="WP_179445224.1">
    <property type="nucleotide sequence ID" value="NZ_JACBZS010000001.1"/>
</dbReference>
<dbReference type="PANTHER" id="PTHR45875:SF1">
    <property type="entry name" value="METHYLTRANSFERASE N6AMT1"/>
    <property type="match status" value="1"/>
</dbReference>
<accession>A0A7Z0D9D6</accession>
<keyword evidence="2" id="KW-0489">Methyltransferase</keyword>
<dbReference type="GO" id="GO:0008276">
    <property type="term" value="F:protein methyltransferase activity"/>
    <property type="evidence" value="ECO:0007669"/>
    <property type="project" value="TreeGrafter"/>
</dbReference>
<dbReference type="GO" id="GO:0003676">
    <property type="term" value="F:nucleic acid binding"/>
    <property type="evidence" value="ECO:0007669"/>
    <property type="project" value="InterPro"/>
</dbReference>
<dbReference type="InterPro" id="IPR029063">
    <property type="entry name" value="SAM-dependent_MTases_sf"/>
</dbReference>
<dbReference type="Proteomes" id="UP000527616">
    <property type="component" value="Unassembled WGS sequence"/>
</dbReference>
<dbReference type="Gene3D" id="3.40.50.150">
    <property type="entry name" value="Vaccinia Virus protein VP39"/>
    <property type="match status" value="1"/>
</dbReference>
<comment type="caution">
    <text evidence="7">The sequence shown here is derived from an EMBL/GenBank/DDBJ whole genome shotgun (WGS) entry which is preliminary data.</text>
</comment>
<sequence length="492" mass="52966">MDFPVKRLREAFEAAGYTVDGVLRRIGEAGQAGLGRNQTMPARRALGEAGDPLATLIRLFLLQQPAPAEHVDRALPGLTETLLALDIVRRAPDGLRAAIDLRPYATDDEQPRWIVSDLTPGLDGPAGPMRPDYVLGVSSASTTLAQLTIRRPIGRALDLGTGCGVQSLHLAAHADEIVATDLNPRAIRLAAWTAALNQVAVDLREGDLYEPVAGETFDLIITNPPYVIAPPADDDRRLTYREATRTGDELVREVIAAGLEHLAPGGTLQILGNWAHQRDGDWAGRLRDWLPATGVRALIIERELLDPYEYVELWLTDAGLFGTPGYADAYARWLDYFAELGITAVGMGWITIRRIDDATPSDIAIESWPHAVQQPVGGALAEWLDAAPVAQLGEAELFGRTFTIAPDVDAETIGRPGAADPEHLLLRRRAGLRRAVRTDTALAAVAGACDGDLPLGVIVDAVARLLDADAGALRTDLTPRLRGLIVDGFLRG</sequence>
<proteinExistence type="inferred from homology"/>
<dbReference type="InterPro" id="IPR007848">
    <property type="entry name" value="Small_mtfrase_dom"/>
</dbReference>
<dbReference type="GO" id="GO:0008757">
    <property type="term" value="F:S-adenosylmethionine-dependent methyltransferase activity"/>
    <property type="evidence" value="ECO:0007669"/>
    <property type="project" value="TreeGrafter"/>
</dbReference>
<dbReference type="InterPro" id="IPR002052">
    <property type="entry name" value="DNA_methylase_N6_adenine_CS"/>
</dbReference>
<dbReference type="PANTHER" id="PTHR45875">
    <property type="entry name" value="METHYLTRANSFERASE N6AMT1"/>
    <property type="match status" value="1"/>
</dbReference>
<evidence type="ECO:0000313" key="8">
    <source>
        <dbReference type="Proteomes" id="UP000527616"/>
    </source>
</evidence>
<evidence type="ECO:0000256" key="1">
    <source>
        <dbReference type="ARBA" id="ARBA00006149"/>
    </source>
</evidence>
<name>A0A7Z0D9D6_9ACTN</name>
<dbReference type="AlphaFoldDB" id="A0A7Z0D9D6"/>
<dbReference type="InterPro" id="IPR052190">
    <property type="entry name" value="Euk-Arch_PrmC-MTase"/>
</dbReference>
<dbReference type="PROSITE" id="PS00092">
    <property type="entry name" value="N6_MTASE"/>
    <property type="match status" value="1"/>
</dbReference>
<evidence type="ECO:0000259" key="6">
    <source>
        <dbReference type="Pfam" id="PF23186"/>
    </source>
</evidence>
<evidence type="ECO:0000256" key="3">
    <source>
        <dbReference type="ARBA" id="ARBA00022679"/>
    </source>
</evidence>
<dbReference type="GO" id="GO:0035657">
    <property type="term" value="C:eRF1 methyltransferase complex"/>
    <property type="evidence" value="ECO:0007669"/>
    <property type="project" value="TreeGrafter"/>
</dbReference>
<comment type="similarity">
    <text evidence="1">Belongs to the eukaryotic/archaeal PrmC-related family.</text>
</comment>
<evidence type="ECO:0000259" key="5">
    <source>
        <dbReference type="Pfam" id="PF05175"/>
    </source>
</evidence>
<dbReference type="Pfam" id="PF23186">
    <property type="entry name" value="DUF7059"/>
    <property type="match status" value="1"/>
</dbReference>